<dbReference type="Gene3D" id="3.30.1380.10">
    <property type="match status" value="1"/>
</dbReference>
<dbReference type="InterPro" id="IPR039561">
    <property type="entry name" value="Peptidase_M15C"/>
</dbReference>
<dbReference type="HOGENOM" id="CLU_067809_0_0_12"/>
<reference evidence="2 3" key="1">
    <citation type="submission" date="2013-04" db="EMBL/GenBank/DDBJ databases">
        <title>The Genome Sequence of Treponema maltophilum ATCC 51939.</title>
        <authorList>
            <consortium name="The Broad Institute Genomics Platform"/>
            <person name="Earl A."/>
            <person name="Ward D."/>
            <person name="Feldgarden M."/>
            <person name="Gevers D."/>
            <person name="Leonetti C."/>
            <person name="Blanton J.M."/>
            <person name="Dewhirst F.E."/>
            <person name="Izard J."/>
            <person name="Walker B."/>
            <person name="Young S."/>
            <person name="Zeng Q."/>
            <person name="Gargeya S."/>
            <person name="Fitzgerald M."/>
            <person name="Haas B."/>
            <person name="Abouelleil A."/>
            <person name="Allen A.W."/>
            <person name="Alvarado L."/>
            <person name="Arachchi H.M."/>
            <person name="Berlin A.M."/>
            <person name="Chapman S.B."/>
            <person name="Gainer-Dewar J."/>
            <person name="Goldberg J."/>
            <person name="Griggs A."/>
            <person name="Gujja S."/>
            <person name="Hansen M."/>
            <person name="Howarth C."/>
            <person name="Imamovic A."/>
            <person name="Ireland A."/>
            <person name="Larimer J."/>
            <person name="McCowan C."/>
            <person name="Murphy C."/>
            <person name="Pearson M."/>
            <person name="Poon T.W."/>
            <person name="Priest M."/>
            <person name="Roberts A."/>
            <person name="Saif S."/>
            <person name="Shea T."/>
            <person name="Sisk P."/>
            <person name="Sykes S."/>
            <person name="Wortman J."/>
            <person name="Nusbaum C."/>
            <person name="Birren B."/>
        </authorList>
    </citation>
    <scope>NUCLEOTIDE SEQUENCE [LARGE SCALE GENOMIC DNA]</scope>
    <source>
        <strain evidence="2 3">ATCC 51939</strain>
    </source>
</reference>
<evidence type="ECO:0000313" key="3">
    <source>
        <dbReference type="Proteomes" id="UP000014541"/>
    </source>
</evidence>
<dbReference type="STRING" id="1125699.HMPREF9194_00160"/>
<dbReference type="Proteomes" id="UP000014541">
    <property type="component" value="Unassembled WGS sequence"/>
</dbReference>
<sequence length="318" mass="36772">MNKMFTEKKALCRLCGLCAPIVPALFLCFAVTLAALPFESRAEPGELAFLRSAYPDLAFNCVYDDEQKDFKIEVARKASGSGGTRHKAVFYWAGGKMLPPEKLGDKESYWNLMYAYAKDIPDPARFSQEDIRRLRNFSSAENRLRQAGVSLDFFDAVYDSATRRSTETHIKRVSFLGKYTNAHEWIFAPLARVEAKIGKLAKTDAEVKDFVDNVSRGDGYNWREIADRASRSFHSYGIAIDILPRGWGQKNIYWAWRRDIDPDGWMTLPLDKRWMPPLKVIQAFESEGFIWGGKWPIWDNMHFEYRPELIEYTRRMSE</sequence>
<dbReference type="InterPro" id="IPR009045">
    <property type="entry name" value="Zn_M74/Hedgehog-like"/>
</dbReference>
<evidence type="ECO:0000313" key="2">
    <source>
        <dbReference type="EMBL" id="EPF32166.1"/>
    </source>
</evidence>
<dbReference type="GO" id="GO:0008233">
    <property type="term" value="F:peptidase activity"/>
    <property type="evidence" value="ECO:0007669"/>
    <property type="project" value="InterPro"/>
</dbReference>
<comment type="caution">
    <text evidence="2">The sequence shown here is derived from an EMBL/GenBank/DDBJ whole genome shotgun (WGS) entry which is preliminary data.</text>
</comment>
<dbReference type="SUPFAM" id="SSF55166">
    <property type="entry name" value="Hedgehog/DD-peptidase"/>
    <property type="match status" value="1"/>
</dbReference>
<evidence type="ECO:0000259" key="1">
    <source>
        <dbReference type="Pfam" id="PF13539"/>
    </source>
</evidence>
<dbReference type="EMBL" id="ATFF01000002">
    <property type="protein sequence ID" value="EPF32166.1"/>
    <property type="molecule type" value="Genomic_DNA"/>
</dbReference>
<dbReference type="Pfam" id="PF13539">
    <property type="entry name" value="Peptidase_M15_4"/>
    <property type="match status" value="1"/>
</dbReference>
<dbReference type="AlphaFoldDB" id="S3K5C7"/>
<organism evidence="2 3">
    <name type="scientific">Treponema maltophilum ATCC 51939</name>
    <dbReference type="NCBI Taxonomy" id="1125699"/>
    <lineage>
        <taxon>Bacteria</taxon>
        <taxon>Pseudomonadati</taxon>
        <taxon>Spirochaetota</taxon>
        <taxon>Spirochaetia</taxon>
        <taxon>Spirochaetales</taxon>
        <taxon>Treponemataceae</taxon>
        <taxon>Treponema</taxon>
    </lineage>
</organism>
<name>S3K5C7_TREMA</name>
<proteinExistence type="predicted"/>
<accession>S3K5C7</accession>
<gene>
    <name evidence="2" type="ORF">HMPREF9194_00160</name>
</gene>
<keyword evidence="3" id="KW-1185">Reference proteome</keyword>
<feature type="domain" description="Peptidase M15C" evidence="1">
    <location>
        <begin position="228"/>
        <end position="305"/>
    </location>
</feature>
<protein>
    <recommendedName>
        <fullName evidence="1">Peptidase M15C domain-containing protein</fullName>
    </recommendedName>
</protein>
<dbReference type="eggNOG" id="COG0791">
    <property type="taxonomic scope" value="Bacteria"/>
</dbReference>
<dbReference type="PATRIC" id="fig|1125699.3.peg.156"/>